<dbReference type="RefSeq" id="WP_192905701.1">
    <property type="nucleotide sequence ID" value="NZ_JADBFD010000018.1"/>
</dbReference>
<accession>A0ABR9NX79</accession>
<keyword evidence="3" id="KW-1185">Reference proteome</keyword>
<dbReference type="Proteomes" id="UP000618926">
    <property type="component" value="Unassembled WGS sequence"/>
</dbReference>
<evidence type="ECO:0008006" key="4">
    <source>
        <dbReference type="Google" id="ProtNLM"/>
    </source>
</evidence>
<comment type="caution">
    <text evidence="2">The sequence shown here is derived from an EMBL/GenBank/DDBJ whole genome shotgun (WGS) entry which is preliminary data.</text>
</comment>
<dbReference type="EMBL" id="JADBFD010000018">
    <property type="protein sequence ID" value="MBE2888853.1"/>
    <property type="molecule type" value="Genomic_DNA"/>
</dbReference>
<proteinExistence type="predicted"/>
<reference evidence="2 3" key="1">
    <citation type="submission" date="2020-10" db="EMBL/GenBank/DDBJ databases">
        <title>Investigation of anaerobic biodegradation of phenanthrene by a sulfate-dependent Geobacter anodireducens strain PheS2.</title>
        <authorList>
            <person name="Zhang Z."/>
        </authorList>
    </citation>
    <scope>NUCLEOTIDE SEQUENCE [LARGE SCALE GENOMIC DNA]</scope>
    <source>
        <strain evidence="2 3">PheS2</strain>
    </source>
</reference>
<evidence type="ECO:0000313" key="3">
    <source>
        <dbReference type="Proteomes" id="UP000618926"/>
    </source>
</evidence>
<name>A0ABR9NX79_9BACT</name>
<feature type="compositionally biased region" description="Polar residues" evidence="1">
    <location>
        <begin position="113"/>
        <end position="122"/>
    </location>
</feature>
<gene>
    <name evidence="2" type="ORF">IIE05_12855</name>
</gene>
<organism evidence="2 3">
    <name type="scientific">Geobacter anodireducens</name>
    <dbReference type="NCBI Taxonomy" id="1340425"/>
    <lineage>
        <taxon>Bacteria</taxon>
        <taxon>Pseudomonadati</taxon>
        <taxon>Thermodesulfobacteriota</taxon>
        <taxon>Desulfuromonadia</taxon>
        <taxon>Geobacterales</taxon>
        <taxon>Geobacteraceae</taxon>
        <taxon>Geobacter</taxon>
    </lineage>
</organism>
<evidence type="ECO:0000313" key="2">
    <source>
        <dbReference type="EMBL" id="MBE2888853.1"/>
    </source>
</evidence>
<evidence type="ECO:0000256" key="1">
    <source>
        <dbReference type="SAM" id="MobiDB-lite"/>
    </source>
</evidence>
<sequence>MKSQISHHLATVCILALCAGCSHETWTKVEETSRLPSVAAPILAPVSWVAMAGRAATRPASEGTDTERGKQFVLTRRVLDDFSSDGKFMEEVLAIQSRFRARDWGEISPEQLQVNSNSTNGKGTVGRYPTGNKRSIIITDEGSEFKVRYEDEPEQ</sequence>
<protein>
    <recommendedName>
        <fullName evidence="4">Lipoprotein</fullName>
    </recommendedName>
</protein>
<feature type="region of interest" description="Disordered" evidence="1">
    <location>
        <begin position="113"/>
        <end position="132"/>
    </location>
</feature>